<accession>A0A4Y2UI67</accession>
<evidence type="ECO:0000313" key="4">
    <source>
        <dbReference type="EMBL" id="GBO12296.1"/>
    </source>
</evidence>
<dbReference type="EMBL" id="BGPR01036869">
    <property type="protein sequence ID" value="GBO12279.1"/>
    <property type="molecule type" value="Genomic_DNA"/>
</dbReference>
<comment type="caution">
    <text evidence="5">The sequence shown here is derived from an EMBL/GenBank/DDBJ whole genome shotgun (WGS) entry which is preliminary data.</text>
</comment>
<evidence type="ECO:0000313" key="6">
    <source>
        <dbReference type="Proteomes" id="UP000499080"/>
    </source>
</evidence>
<gene>
    <name evidence="2" type="ORF">AVEN_121738_1</name>
    <name evidence="3" type="ORF">AVEN_163805_1</name>
    <name evidence="5" type="ORF">AVEN_165102_1</name>
    <name evidence="4" type="ORF">AVEN_258359_1</name>
</gene>
<dbReference type="EMBL" id="BGPR01036883">
    <property type="protein sequence ID" value="GBO12303.1"/>
    <property type="molecule type" value="Genomic_DNA"/>
</dbReference>
<organism evidence="5 6">
    <name type="scientific">Araneus ventricosus</name>
    <name type="common">Orbweaver spider</name>
    <name type="synonym">Epeira ventricosa</name>
    <dbReference type="NCBI Taxonomy" id="182803"/>
    <lineage>
        <taxon>Eukaryota</taxon>
        <taxon>Metazoa</taxon>
        <taxon>Ecdysozoa</taxon>
        <taxon>Arthropoda</taxon>
        <taxon>Chelicerata</taxon>
        <taxon>Arachnida</taxon>
        <taxon>Araneae</taxon>
        <taxon>Araneomorphae</taxon>
        <taxon>Entelegynae</taxon>
        <taxon>Araneoidea</taxon>
        <taxon>Araneidae</taxon>
        <taxon>Araneus</taxon>
    </lineage>
</organism>
<protein>
    <submittedName>
        <fullName evidence="5">Uncharacterized protein</fullName>
    </submittedName>
</protein>
<evidence type="ECO:0000313" key="5">
    <source>
        <dbReference type="EMBL" id="GBO12303.1"/>
    </source>
</evidence>
<evidence type="ECO:0000256" key="1">
    <source>
        <dbReference type="SAM" id="MobiDB-lite"/>
    </source>
</evidence>
<feature type="region of interest" description="Disordered" evidence="1">
    <location>
        <begin position="55"/>
        <end position="74"/>
    </location>
</feature>
<proteinExistence type="predicted"/>
<evidence type="ECO:0000313" key="3">
    <source>
        <dbReference type="EMBL" id="GBO12280.1"/>
    </source>
</evidence>
<sequence>MKEKLLFSKARASFIWLDSKGKFHYLLAGVHGTRPCGSQLPSAGGLDRLTWRRKVSPGAPQQKGARPSVAGRPDPRFRYFKKTGKDGCLVKLLPGKGQAAQSRLHR</sequence>
<evidence type="ECO:0000313" key="2">
    <source>
        <dbReference type="EMBL" id="GBO12279.1"/>
    </source>
</evidence>
<name>A0A4Y2UI67_ARAVE</name>
<reference evidence="5 6" key="1">
    <citation type="journal article" date="2019" name="Sci. Rep.">
        <title>Orb-weaving spider Araneus ventricosus genome elucidates the spidroin gene catalogue.</title>
        <authorList>
            <person name="Kono N."/>
            <person name="Nakamura H."/>
            <person name="Ohtoshi R."/>
            <person name="Moran D.A.P."/>
            <person name="Shinohara A."/>
            <person name="Yoshida Y."/>
            <person name="Fujiwara M."/>
            <person name="Mori M."/>
            <person name="Tomita M."/>
            <person name="Arakawa K."/>
        </authorList>
    </citation>
    <scope>NUCLEOTIDE SEQUENCE [LARGE SCALE GENOMIC DNA]</scope>
</reference>
<keyword evidence="6" id="KW-1185">Reference proteome</keyword>
<dbReference type="EMBL" id="BGPR01036880">
    <property type="protein sequence ID" value="GBO12296.1"/>
    <property type="molecule type" value="Genomic_DNA"/>
</dbReference>
<dbReference type="AlphaFoldDB" id="A0A4Y2UI67"/>
<dbReference type="Proteomes" id="UP000499080">
    <property type="component" value="Unassembled WGS sequence"/>
</dbReference>
<dbReference type="EMBL" id="BGPR01036870">
    <property type="protein sequence ID" value="GBO12280.1"/>
    <property type="molecule type" value="Genomic_DNA"/>
</dbReference>